<sequence length="381" mass="45352">MNSKTSITVGIDEFTVVLMPKKKLDCLEWLDKCKIIIQTFIEKSRLEELYDEMVQTEKGIQKGYTNGLIIENKPWYLCISWHEDFSNMGVCIRFSAYAWASFQTDFEIRFDVKMDIITFIRMLQSDEYITRLSRIDFVADYKNFHLSVNPDDIYRGLKNDSIGIKDYKNRNMIRSKTALDIDGLYSTIYLGSRKSNTRCFSRIYNKRLEILQTKNFRYEEAINCKRWIRQEVVFKNIYAHQITSELLKNINTPYELQAFIAQKITEKYSFYDKDTNQFMKYTRALLAIVGNNQFNFLRSEKPKDNDLKRSINYLINGSGLFSTLFKSLSVWGDGADVELLIYLFEEYQNYYIEEAQNNKEILTWLRKHASTLRQYKLQEYF</sequence>
<dbReference type="InterPro" id="IPR003491">
    <property type="entry name" value="REP-like_C"/>
</dbReference>
<organism evidence="2 3">
    <name type="scientific">Acetobacterium tundrae</name>
    <dbReference type="NCBI Taxonomy" id="132932"/>
    <lineage>
        <taxon>Bacteria</taxon>
        <taxon>Bacillati</taxon>
        <taxon>Bacillota</taxon>
        <taxon>Clostridia</taxon>
        <taxon>Eubacteriales</taxon>
        <taxon>Eubacteriaceae</taxon>
        <taxon>Acetobacterium</taxon>
    </lineage>
</organism>
<feature type="domain" description="Replication initiation protein-like C-terminal" evidence="1">
    <location>
        <begin position="132"/>
        <end position="317"/>
    </location>
</feature>
<dbReference type="EMBL" id="WJBB01000004">
    <property type="protein sequence ID" value="MBC3796411.1"/>
    <property type="molecule type" value="Genomic_DNA"/>
</dbReference>
<protein>
    <recommendedName>
        <fullName evidence="1">Replication initiation protein-like C-terminal domain-containing protein</fullName>
    </recommendedName>
</protein>
<dbReference type="Proteomes" id="UP000653358">
    <property type="component" value="Unassembled WGS sequence"/>
</dbReference>
<dbReference type="Pfam" id="PF02486">
    <property type="entry name" value="Rep_trans"/>
    <property type="match status" value="1"/>
</dbReference>
<comment type="caution">
    <text evidence="2">The sequence shown here is derived from an EMBL/GenBank/DDBJ whole genome shotgun (WGS) entry which is preliminary data.</text>
</comment>
<evidence type="ECO:0000313" key="3">
    <source>
        <dbReference type="Proteomes" id="UP000653358"/>
    </source>
</evidence>
<proteinExistence type="predicted"/>
<gene>
    <name evidence="2" type="ORF">GH807_05020</name>
</gene>
<evidence type="ECO:0000259" key="1">
    <source>
        <dbReference type="Pfam" id="PF02486"/>
    </source>
</evidence>
<keyword evidence="3" id="KW-1185">Reference proteome</keyword>
<name>A0ABR6WIX3_9FIRM</name>
<dbReference type="RefSeq" id="WP_148603359.1">
    <property type="nucleotide sequence ID" value="NZ_RXYB01000007.1"/>
</dbReference>
<evidence type="ECO:0000313" key="2">
    <source>
        <dbReference type="EMBL" id="MBC3796411.1"/>
    </source>
</evidence>
<accession>A0ABR6WIX3</accession>
<reference evidence="2 3" key="1">
    <citation type="journal article" date="2020" name="mSystems">
        <title>Defining Genomic and Predicted Metabolic Features of the Acetobacterium Genus.</title>
        <authorList>
            <person name="Ross D.E."/>
            <person name="Marshall C.W."/>
            <person name="Gulliver D."/>
            <person name="May H.D."/>
            <person name="Norman R.S."/>
        </authorList>
    </citation>
    <scope>NUCLEOTIDE SEQUENCE [LARGE SCALE GENOMIC DNA]</scope>
    <source>
        <strain evidence="2 3">DSM 9173</strain>
    </source>
</reference>